<dbReference type="STRING" id="29557.MGALLINA_04990"/>
<dbReference type="NCBIfam" id="TIGR00447">
    <property type="entry name" value="pth"/>
    <property type="match status" value="1"/>
</dbReference>
<evidence type="ECO:0000256" key="5">
    <source>
        <dbReference type="ARBA" id="ARBA00038063"/>
    </source>
</evidence>
<dbReference type="GO" id="GO:0000049">
    <property type="term" value="F:tRNA binding"/>
    <property type="evidence" value="ECO:0007669"/>
    <property type="project" value="UniProtKB-UniRule"/>
</dbReference>
<dbReference type="PANTHER" id="PTHR17224:SF1">
    <property type="entry name" value="PEPTIDYL-TRNA HYDROLASE"/>
    <property type="match status" value="1"/>
</dbReference>
<dbReference type="PROSITE" id="PS01195">
    <property type="entry name" value="PEPT_TRNA_HYDROL_1"/>
    <property type="match status" value="1"/>
</dbReference>
<dbReference type="HAMAP" id="MF_00083">
    <property type="entry name" value="Pept_tRNA_hydro_bact"/>
    <property type="match status" value="1"/>
</dbReference>
<dbReference type="GO" id="GO:0005737">
    <property type="term" value="C:cytoplasm"/>
    <property type="evidence" value="ECO:0007669"/>
    <property type="project" value="UniProtKB-SubCell"/>
</dbReference>
<evidence type="ECO:0000313" key="12">
    <source>
        <dbReference type="Proteomes" id="UP000076983"/>
    </source>
</evidence>
<comment type="function">
    <text evidence="8">Hydrolyzes ribosome-free peptidyl-tRNAs (with 1 or more amino acids incorporated), which drop off the ribosome during protein synthesis, or as a result of ribosome stalling.</text>
</comment>
<evidence type="ECO:0000256" key="9">
    <source>
        <dbReference type="RuleBase" id="RU000673"/>
    </source>
</evidence>
<keyword evidence="3 8" id="KW-0378">Hydrolase</keyword>
<dbReference type="EC" id="3.1.1.29" evidence="1 8"/>
<feature type="active site" description="Proton acceptor" evidence="8">
    <location>
        <position position="19"/>
    </location>
</feature>
<dbReference type="Pfam" id="PF01195">
    <property type="entry name" value="Pept_tRNA_hydro"/>
    <property type="match status" value="1"/>
</dbReference>
<reference evidence="11 12" key="1">
    <citation type="submission" date="2016-03" db="EMBL/GenBank/DDBJ databases">
        <title>Genome sequence of Mycoplasma gallinarum strain Mgn_IPT.</title>
        <authorList>
            <person name="Yacoub E."/>
            <person name="Sirand-Pugnet P."/>
            <person name="Barre A."/>
            <person name="Maurier F."/>
            <person name="Blanchard A."/>
            <person name="Ben Abdelmoumen B.M."/>
        </authorList>
    </citation>
    <scope>NUCLEOTIDE SEQUENCE [LARGE SCALE GENOMIC DNA]</scope>
    <source>
        <strain evidence="11 12">Mgn_IPT</strain>
    </source>
</reference>
<dbReference type="GO" id="GO:0006515">
    <property type="term" value="P:protein quality control for misfolded or incompletely synthesized proteins"/>
    <property type="evidence" value="ECO:0007669"/>
    <property type="project" value="UniProtKB-UniRule"/>
</dbReference>
<dbReference type="CDD" id="cd00462">
    <property type="entry name" value="PTH"/>
    <property type="match status" value="1"/>
</dbReference>
<dbReference type="PANTHER" id="PTHR17224">
    <property type="entry name" value="PEPTIDYL-TRNA HYDROLASE"/>
    <property type="match status" value="1"/>
</dbReference>
<feature type="binding site" evidence="8">
    <location>
        <position position="62"/>
    </location>
    <ligand>
        <name>tRNA</name>
        <dbReference type="ChEBI" id="CHEBI:17843"/>
    </ligand>
</feature>
<keyword evidence="4 8" id="KW-0694">RNA-binding</keyword>
<comment type="caution">
    <text evidence="11">The sequence shown here is derived from an EMBL/GenBank/DDBJ whole genome shotgun (WGS) entry which is preliminary data.</text>
</comment>
<dbReference type="PATRIC" id="fig|29557.3.peg.495"/>
<comment type="similarity">
    <text evidence="5 8 10">Belongs to the PTH family.</text>
</comment>
<dbReference type="GO" id="GO:0072344">
    <property type="term" value="P:rescue of stalled ribosome"/>
    <property type="evidence" value="ECO:0007669"/>
    <property type="project" value="UniProtKB-UniRule"/>
</dbReference>
<proteinExistence type="inferred from homology"/>
<feature type="site" description="Discriminates between blocked and unblocked aminoacyl-tRNA" evidence="8">
    <location>
        <position position="9"/>
    </location>
</feature>
<dbReference type="AlphaFoldDB" id="A0A168RAI8"/>
<evidence type="ECO:0000313" key="11">
    <source>
        <dbReference type="EMBL" id="OAB48782.1"/>
    </source>
</evidence>
<evidence type="ECO:0000256" key="4">
    <source>
        <dbReference type="ARBA" id="ARBA00022884"/>
    </source>
</evidence>
<feature type="binding site" evidence="8">
    <location>
        <position position="14"/>
    </location>
    <ligand>
        <name>tRNA</name>
        <dbReference type="ChEBI" id="CHEBI:17843"/>
    </ligand>
</feature>
<keyword evidence="8" id="KW-0963">Cytoplasm</keyword>
<feature type="binding site" evidence="8">
    <location>
        <position position="60"/>
    </location>
    <ligand>
        <name>tRNA</name>
        <dbReference type="ChEBI" id="CHEBI:17843"/>
    </ligand>
</feature>
<comment type="subunit">
    <text evidence="8">Monomer.</text>
</comment>
<protein>
    <recommendedName>
        <fullName evidence="7 8">Peptidyl-tRNA hydrolase</fullName>
        <shortName evidence="8">Pth</shortName>
        <ecNumber evidence="1 8">3.1.1.29</ecNumber>
    </recommendedName>
</protein>
<organism evidence="11 12">
    <name type="scientific">Mycoplasmopsis gallinarum</name>
    <dbReference type="NCBI Taxonomy" id="29557"/>
    <lineage>
        <taxon>Bacteria</taxon>
        <taxon>Bacillati</taxon>
        <taxon>Mycoplasmatota</taxon>
        <taxon>Mycoplasmoidales</taxon>
        <taxon>Metamycoplasmataceae</taxon>
        <taxon>Mycoplasmopsis</taxon>
    </lineage>
</organism>
<evidence type="ECO:0000256" key="6">
    <source>
        <dbReference type="ARBA" id="ARBA00048707"/>
    </source>
</evidence>
<sequence length="183" mass="20917">MKLIVGLGNPGENYKMTRHNVGFMLVDEIAKKLNLKFNKNKWNGTFVINEDFILAKPETYMNLSGNFIQSLINYYKILPSDVLVIYDEKDYEIGKSAIKIGGSSGGHNGIKSIINTIGNDFKRLRIGIGYNKNYVLSDWVLSKFTLEEIEILKSVFPIIEEAALSFVYNDINYVMNKFNQKKK</sequence>
<dbReference type="SUPFAM" id="SSF53178">
    <property type="entry name" value="Peptidyl-tRNA hydrolase-like"/>
    <property type="match status" value="1"/>
</dbReference>
<dbReference type="Proteomes" id="UP000076983">
    <property type="component" value="Unassembled WGS sequence"/>
</dbReference>
<comment type="subcellular location">
    <subcellularLocation>
        <location evidence="8">Cytoplasm</location>
    </subcellularLocation>
</comment>
<dbReference type="Gene3D" id="3.40.50.1470">
    <property type="entry name" value="Peptidyl-tRNA hydrolase"/>
    <property type="match status" value="1"/>
</dbReference>
<dbReference type="OrthoDB" id="9800507at2"/>
<evidence type="ECO:0000256" key="2">
    <source>
        <dbReference type="ARBA" id="ARBA00022555"/>
    </source>
</evidence>
<name>A0A168RAI8_9BACT</name>
<dbReference type="PROSITE" id="PS01196">
    <property type="entry name" value="PEPT_TRNA_HYDROL_2"/>
    <property type="match status" value="1"/>
</dbReference>
<feature type="binding site" evidence="8">
    <location>
        <position position="108"/>
    </location>
    <ligand>
        <name>tRNA</name>
        <dbReference type="ChEBI" id="CHEBI:17843"/>
    </ligand>
</feature>
<accession>A0A168RAI8</accession>
<evidence type="ECO:0000256" key="7">
    <source>
        <dbReference type="ARBA" id="ARBA00050038"/>
    </source>
</evidence>
<evidence type="ECO:0000256" key="1">
    <source>
        <dbReference type="ARBA" id="ARBA00013260"/>
    </source>
</evidence>
<dbReference type="EMBL" id="LVLH01000040">
    <property type="protein sequence ID" value="OAB48782.1"/>
    <property type="molecule type" value="Genomic_DNA"/>
</dbReference>
<dbReference type="FunFam" id="3.40.50.1470:FF:000001">
    <property type="entry name" value="Peptidyl-tRNA hydrolase"/>
    <property type="match status" value="1"/>
</dbReference>
<gene>
    <name evidence="8 11" type="primary">pth</name>
    <name evidence="11" type="ORF">MGALLINA_04990</name>
</gene>
<evidence type="ECO:0000256" key="10">
    <source>
        <dbReference type="RuleBase" id="RU004320"/>
    </source>
</evidence>
<evidence type="ECO:0000256" key="8">
    <source>
        <dbReference type="HAMAP-Rule" id="MF_00083"/>
    </source>
</evidence>
<keyword evidence="12" id="KW-1185">Reference proteome</keyword>
<dbReference type="InterPro" id="IPR036416">
    <property type="entry name" value="Pept_tRNA_hydro_sf"/>
</dbReference>
<evidence type="ECO:0000256" key="3">
    <source>
        <dbReference type="ARBA" id="ARBA00022801"/>
    </source>
</evidence>
<comment type="function">
    <text evidence="8">Catalyzes the release of premature peptidyl moieties from peptidyl-tRNA molecules trapped in stalled 50S ribosomal subunits, and thus maintains levels of free tRNAs and 50S ribosomes.</text>
</comment>
<dbReference type="InterPro" id="IPR018171">
    <property type="entry name" value="Pept_tRNA_hydro_CS"/>
</dbReference>
<feature type="site" description="Stabilizes the basic form of H active site to accept a proton" evidence="8">
    <location>
        <position position="87"/>
    </location>
</feature>
<dbReference type="InterPro" id="IPR001328">
    <property type="entry name" value="Pept_tRNA_hydro"/>
</dbReference>
<dbReference type="RefSeq" id="WP_063626272.1">
    <property type="nucleotide sequence ID" value="NZ_LVLH01000040.1"/>
</dbReference>
<keyword evidence="2 8" id="KW-0820">tRNA-binding</keyword>
<dbReference type="GO" id="GO:0004045">
    <property type="term" value="F:peptidyl-tRNA hydrolase activity"/>
    <property type="evidence" value="ECO:0007669"/>
    <property type="project" value="UniProtKB-UniRule"/>
</dbReference>
<comment type="catalytic activity">
    <reaction evidence="6 8 9">
        <text>an N-acyl-L-alpha-aminoacyl-tRNA + H2O = an N-acyl-L-amino acid + a tRNA + H(+)</text>
        <dbReference type="Rhea" id="RHEA:54448"/>
        <dbReference type="Rhea" id="RHEA-COMP:10123"/>
        <dbReference type="Rhea" id="RHEA-COMP:13883"/>
        <dbReference type="ChEBI" id="CHEBI:15377"/>
        <dbReference type="ChEBI" id="CHEBI:15378"/>
        <dbReference type="ChEBI" id="CHEBI:59874"/>
        <dbReference type="ChEBI" id="CHEBI:78442"/>
        <dbReference type="ChEBI" id="CHEBI:138191"/>
        <dbReference type="EC" id="3.1.1.29"/>
    </reaction>
</comment>